<proteinExistence type="predicted"/>
<feature type="domain" description="PGG" evidence="3">
    <location>
        <begin position="48"/>
        <end position="161"/>
    </location>
</feature>
<evidence type="ECO:0000256" key="1">
    <source>
        <dbReference type="SAM" id="MobiDB-lite"/>
    </source>
</evidence>
<keyword evidence="2" id="KW-0812">Transmembrane</keyword>
<comment type="caution">
    <text evidence="4">The sequence shown here is derived from an EMBL/GenBank/DDBJ whole genome shotgun (WGS) entry which is preliminary data.</text>
</comment>
<evidence type="ECO:0000313" key="4">
    <source>
        <dbReference type="EMBL" id="KAK0604349.1"/>
    </source>
</evidence>
<protein>
    <recommendedName>
        <fullName evidence="3">PGG domain-containing protein</fullName>
    </recommendedName>
</protein>
<feature type="transmembrane region" description="Helical" evidence="2">
    <location>
        <begin position="169"/>
        <end position="197"/>
    </location>
</feature>
<evidence type="ECO:0000256" key="2">
    <source>
        <dbReference type="SAM" id="Phobius"/>
    </source>
</evidence>
<sequence length="202" mass="22042">MVSKNDNIDEGNTVKSKSNEDGDEDEGNRMSSKSNNEKGKNRNIVNLMEKTRQNELVAATLIATVTFAAGFSVPGGFVADKGPDQGATILKRNTAFRAFVILNTMSMFLSSLSVFNHLSESSSTHVLDTKELFKQMMFSELLISYAMMAMIGAFLSGTCAVLHIDKNLAISACVVPVAIFAHLQLGNNIESLCLAYVKMFRK</sequence>
<evidence type="ECO:0000259" key="3">
    <source>
        <dbReference type="Pfam" id="PF13962"/>
    </source>
</evidence>
<evidence type="ECO:0000313" key="5">
    <source>
        <dbReference type="Proteomes" id="UP001168877"/>
    </source>
</evidence>
<dbReference type="Proteomes" id="UP001168877">
    <property type="component" value="Unassembled WGS sequence"/>
</dbReference>
<dbReference type="GO" id="GO:0016020">
    <property type="term" value="C:membrane"/>
    <property type="evidence" value="ECO:0007669"/>
    <property type="project" value="TreeGrafter"/>
</dbReference>
<dbReference type="Pfam" id="PF13962">
    <property type="entry name" value="PGG"/>
    <property type="match status" value="1"/>
</dbReference>
<feature type="region of interest" description="Disordered" evidence="1">
    <location>
        <begin position="1"/>
        <end position="43"/>
    </location>
</feature>
<name>A0AA39TE38_ACESA</name>
<dbReference type="EMBL" id="JAUESC010000002">
    <property type="protein sequence ID" value="KAK0604349.1"/>
    <property type="molecule type" value="Genomic_DNA"/>
</dbReference>
<keyword evidence="5" id="KW-1185">Reference proteome</keyword>
<dbReference type="PANTHER" id="PTHR24177">
    <property type="entry name" value="CASKIN"/>
    <property type="match status" value="1"/>
</dbReference>
<dbReference type="InterPro" id="IPR026961">
    <property type="entry name" value="PGG_dom"/>
</dbReference>
<dbReference type="AlphaFoldDB" id="A0AA39TE38"/>
<gene>
    <name evidence="4" type="ORF">LWI29_014752</name>
</gene>
<keyword evidence="2" id="KW-0472">Membrane</keyword>
<feature type="transmembrane region" description="Helical" evidence="2">
    <location>
        <begin position="56"/>
        <end position="78"/>
    </location>
</feature>
<dbReference type="PANTHER" id="PTHR24177:SF463">
    <property type="entry name" value="OS09G0331600 PROTEIN"/>
    <property type="match status" value="1"/>
</dbReference>
<feature type="transmembrane region" description="Helical" evidence="2">
    <location>
        <begin position="138"/>
        <end position="163"/>
    </location>
</feature>
<reference evidence="4" key="2">
    <citation type="submission" date="2023-06" db="EMBL/GenBank/DDBJ databases">
        <authorList>
            <person name="Swenson N.G."/>
            <person name="Wegrzyn J.L."/>
            <person name="Mcevoy S.L."/>
        </authorList>
    </citation>
    <scope>NUCLEOTIDE SEQUENCE</scope>
    <source>
        <strain evidence="4">NS2018</strain>
        <tissue evidence="4">Leaf</tissue>
    </source>
</reference>
<keyword evidence="2" id="KW-1133">Transmembrane helix</keyword>
<reference evidence="4" key="1">
    <citation type="journal article" date="2022" name="Plant J.">
        <title>Strategies of tolerance reflected in two North American maple genomes.</title>
        <authorList>
            <person name="McEvoy S.L."/>
            <person name="Sezen U.U."/>
            <person name="Trouern-Trend A."/>
            <person name="McMahon S.M."/>
            <person name="Schaberg P.G."/>
            <person name="Yang J."/>
            <person name="Wegrzyn J.L."/>
            <person name="Swenson N.G."/>
        </authorList>
    </citation>
    <scope>NUCLEOTIDE SEQUENCE</scope>
    <source>
        <strain evidence="4">NS2018</strain>
    </source>
</reference>
<feature type="transmembrane region" description="Helical" evidence="2">
    <location>
        <begin position="98"/>
        <end position="118"/>
    </location>
</feature>
<organism evidence="4 5">
    <name type="scientific">Acer saccharum</name>
    <name type="common">Sugar maple</name>
    <dbReference type="NCBI Taxonomy" id="4024"/>
    <lineage>
        <taxon>Eukaryota</taxon>
        <taxon>Viridiplantae</taxon>
        <taxon>Streptophyta</taxon>
        <taxon>Embryophyta</taxon>
        <taxon>Tracheophyta</taxon>
        <taxon>Spermatophyta</taxon>
        <taxon>Magnoliopsida</taxon>
        <taxon>eudicotyledons</taxon>
        <taxon>Gunneridae</taxon>
        <taxon>Pentapetalae</taxon>
        <taxon>rosids</taxon>
        <taxon>malvids</taxon>
        <taxon>Sapindales</taxon>
        <taxon>Sapindaceae</taxon>
        <taxon>Hippocastanoideae</taxon>
        <taxon>Acereae</taxon>
        <taxon>Acer</taxon>
    </lineage>
</organism>
<accession>A0AA39TE38</accession>